<dbReference type="PANTHER" id="PTHR21192:SF2">
    <property type="entry name" value="NADH DEHYDROGENASE [UBIQUINONE] 1 ALPHA SUBCOMPLEX ASSEMBLY FACTOR 3"/>
    <property type="match status" value="1"/>
</dbReference>
<evidence type="ECO:0000313" key="2">
    <source>
        <dbReference type="Proteomes" id="UP000662914"/>
    </source>
</evidence>
<proteinExistence type="predicted"/>
<sequence length="127" mass="13830">MKLHLDHPGSRNLVTGYGAGYVAINHRRHSASLVLLPERIVEPWGAGSFEALAERDFAAILPLQPEVLLLGTGARLRFPPPALLRPLIEARIGYEVMDLAAACRTFNILMAEGRRVAAALIVDPAQE</sequence>
<dbReference type="EMBL" id="AP021857">
    <property type="protein sequence ID" value="BBO21181.1"/>
    <property type="molecule type" value="Genomic_DNA"/>
</dbReference>
<dbReference type="AlphaFoldDB" id="A0A809S5J7"/>
<organism evidence="1 2">
    <name type="scientific">Candidatus Desulfobacillus denitrificans</name>
    <dbReference type="NCBI Taxonomy" id="2608985"/>
    <lineage>
        <taxon>Bacteria</taxon>
        <taxon>Pseudomonadati</taxon>
        <taxon>Pseudomonadota</taxon>
        <taxon>Betaproteobacteria</taxon>
        <taxon>Candidatus Desulfobacillus</taxon>
    </lineage>
</organism>
<gene>
    <name evidence="1" type="ORF">DSYM_18800</name>
</gene>
<evidence type="ECO:0008006" key="3">
    <source>
        <dbReference type="Google" id="ProtNLM"/>
    </source>
</evidence>
<dbReference type="InterPro" id="IPR007523">
    <property type="entry name" value="NDUFAF3/AAMDC"/>
</dbReference>
<dbReference type="KEGG" id="ddz:DSYM_18800"/>
<name>A0A809S5J7_9PROT</name>
<dbReference type="Proteomes" id="UP000662914">
    <property type="component" value="Chromosome"/>
</dbReference>
<reference evidence="1" key="1">
    <citation type="journal article" name="DNA Res.">
        <title>The physiological potential of anammox bacteria as revealed by their core genome structure.</title>
        <authorList>
            <person name="Okubo T."/>
            <person name="Toyoda A."/>
            <person name="Fukuhara K."/>
            <person name="Uchiyama I."/>
            <person name="Harigaya Y."/>
            <person name="Kuroiwa M."/>
            <person name="Suzuki T."/>
            <person name="Murakami Y."/>
            <person name="Suwa Y."/>
            <person name="Takami H."/>
        </authorList>
    </citation>
    <scope>NUCLEOTIDE SEQUENCE</scope>
    <source>
        <strain evidence="1">317325-3</strain>
    </source>
</reference>
<accession>A0A809S5J7</accession>
<dbReference type="CDD" id="cd05560">
    <property type="entry name" value="Xcc1710_like"/>
    <property type="match status" value="1"/>
</dbReference>
<dbReference type="Gene3D" id="3.40.1230.10">
    <property type="entry name" value="MTH938-like"/>
    <property type="match status" value="1"/>
</dbReference>
<dbReference type="PANTHER" id="PTHR21192">
    <property type="entry name" value="NUCLEAR PROTEIN E3-3"/>
    <property type="match status" value="1"/>
</dbReference>
<dbReference type="InterPro" id="IPR036748">
    <property type="entry name" value="MTH938-like_sf"/>
</dbReference>
<protein>
    <recommendedName>
        <fullName evidence="3">Xcc1710-like domain-containing protein</fullName>
    </recommendedName>
</protein>
<dbReference type="Pfam" id="PF04430">
    <property type="entry name" value="DUF498"/>
    <property type="match status" value="1"/>
</dbReference>
<evidence type="ECO:0000313" key="1">
    <source>
        <dbReference type="EMBL" id="BBO21181.1"/>
    </source>
</evidence>
<dbReference type="SUPFAM" id="SSF64076">
    <property type="entry name" value="MTH938-like"/>
    <property type="match status" value="1"/>
</dbReference>